<dbReference type="InterPro" id="IPR032675">
    <property type="entry name" value="LRR_dom_sf"/>
</dbReference>
<sequence length="678" mass="77404">MTSAKLDDLPLETLECIASYLHNTHRPSLYALGLANKACHRATLRSIFREIHLVVSNPEALQRHVNELIKILFHAESAHYVRHLAIKGFLLWDAGVSGEPGNHPVAASDGDGDDVYNYNYIERDRVNEIFGDHEPYLEGDFFDDEPIKVPLEEDMAWAPVVKLVRILPHLTKLVYNCRNLFPPSLLDALHQYHPQCKLYHLTFRLRSLRYSALDPHEMAIATSPCLYSVTVRYAWRDSNGQDDYNEEAMRELVAGLAPNLKEVRMVHLIPGQTMRAIRRLDVPREPWLGLPGFTPGVGTGSLTSLSLIGVMDSELGFLQAWSSCTDFSSLRHLSLGGGVGNTYVGINGEAMRWFAQNCSFPRLKALYVHLYRDDARMEKPDYAIDAITFFNALEPLEELSVSGPLEHNIVDAILGRHGRTLRKLGLRPYESESSLCDNRPHIPLTFGKEDILQIQAQCPVLQDLSLSVKRTRSDMREVDLYRAFGAMEHLQFLFLILDCSNWHVYRTGSSTDDPSFDEYDRQFYCTWREDSRLRKGHIRESLMNCAVDETLARSIWETICRVKVGKRLESLKLYTTGGGRFGRNGSYNDIDEVVANLSRSWLIERSVRDDNDAINVRELGQRSREARDKRLTSLYNRAYRGGSSLPDHSVVNILRRVWPPKEGSKDWREDWTSLPLQS</sequence>
<accession>A0ABQ0FWR4</accession>
<proteinExistence type="predicted"/>
<gene>
    <name evidence="1" type="ORF">MFIFM68171_00160</name>
</gene>
<dbReference type="Gene3D" id="3.80.10.10">
    <property type="entry name" value="Ribonuclease Inhibitor"/>
    <property type="match status" value="1"/>
</dbReference>
<evidence type="ECO:0000313" key="1">
    <source>
        <dbReference type="EMBL" id="GAB1309950.1"/>
    </source>
</evidence>
<protein>
    <recommendedName>
        <fullName evidence="3">F-box domain-containing protein</fullName>
    </recommendedName>
</protein>
<organism evidence="1 2">
    <name type="scientific">Madurella fahalii</name>
    <dbReference type="NCBI Taxonomy" id="1157608"/>
    <lineage>
        <taxon>Eukaryota</taxon>
        <taxon>Fungi</taxon>
        <taxon>Dikarya</taxon>
        <taxon>Ascomycota</taxon>
        <taxon>Pezizomycotina</taxon>
        <taxon>Sordariomycetes</taxon>
        <taxon>Sordariomycetidae</taxon>
        <taxon>Sordariales</taxon>
        <taxon>Sordariales incertae sedis</taxon>
        <taxon>Madurella</taxon>
    </lineage>
</organism>
<dbReference type="Proteomes" id="UP001628179">
    <property type="component" value="Unassembled WGS sequence"/>
</dbReference>
<comment type="caution">
    <text evidence="1">The sequence shown here is derived from an EMBL/GenBank/DDBJ whole genome shotgun (WGS) entry which is preliminary data.</text>
</comment>
<evidence type="ECO:0000313" key="2">
    <source>
        <dbReference type="Proteomes" id="UP001628179"/>
    </source>
</evidence>
<dbReference type="GeneID" id="98170905"/>
<keyword evidence="2" id="KW-1185">Reference proteome</keyword>
<reference evidence="1 2" key="1">
    <citation type="submission" date="2024-09" db="EMBL/GenBank/DDBJ databases">
        <title>Itraconazole resistance in Madurella fahalii resulting from another homologue of gene encoding cytochrome P450 14-alpha sterol demethylase (CYP51).</title>
        <authorList>
            <person name="Yoshioka I."/>
            <person name="Fahal A.H."/>
            <person name="Kaneko S."/>
            <person name="Yaguchi T."/>
        </authorList>
    </citation>
    <scope>NUCLEOTIDE SEQUENCE [LARGE SCALE GENOMIC DNA]</scope>
    <source>
        <strain evidence="1 2">IFM 68171</strain>
    </source>
</reference>
<dbReference type="EMBL" id="BAAFSV010000001">
    <property type="protein sequence ID" value="GAB1309950.1"/>
    <property type="molecule type" value="Genomic_DNA"/>
</dbReference>
<name>A0ABQ0FWR4_9PEZI</name>
<dbReference type="RefSeq" id="XP_070911683.1">
    <property type="nucleotide sequence ID" value="XM_071055582.1"/>
</dbReference>
<evidence type="ECO:0008006" key="3">
    <source>
        <dbReference type="Google" id="ProtNLM"/>
    </source>
</evidence>